<accession>A0A6J8E7N8</accession>
<reference evidence="2 3" key="1">
    <citation type="submission" date="2020-06" db="EMBL/GenBank/DDBJ databases">
        <authorList>
            <person name="Li R."/>
            <person name="Bekaert M."/>
        </authorList>
    </citation>
    <scope>NUCLEOTIDE SEQUENCE [LARGE SCALE GENOMIC DNA]</scope>
    <source>
        <strain evidence="3">wild</strain>
    </source>
</reference>
<evidence type="ECO:0000313" key="2">
    <source>
        <dbReference type="EMBL" id="CAC5416744.1"/>
    </source>
</evidence>
<evidence type="ECO:0000256" key="1">
    <source>
        <dbReference type="SAM" id="SignalP"/>
    </source>
</evidence>
<sequence>MYLDVASKSMMILVLLLLNSLPSRGEPSLSREYPEAADYKEVEYLTQNISTYEEKVVIEHQLLYCPRQSLCKGLARLQLSSNSSNNYASCCDQCSCSYDALPDEHCPNIDISITSTSKTCIYPQYKVFGQTNLTVKHSYYMVADCATDFKDSDIINKCTSDQRHVDLFDIELFVPVAPINKTIVYKNIFCAFCNHENESNIQSWNAYVFCNNGTPFIKTPSSHKELLQEVQSFEKCNIRFSHGNRDFEKCNWGKYTRCNQTGYWTNYNMTVDHACNNYTSLYMGKYRNVFCYMCNTDKQPKMGCTNDDFMEDSGSAIFGAFTGLIRLTKHVAVADVDQCGHNKIYDTNEDVCRQVICPSYYQYNQKNNSCEAIFSDMSNQMYEIYYRAIISDNTCITQSCYIQYASAVEFAIKERIQSDLTGLVQCERSITEWFSDGLTQRNSSNVIVIIKITFAKLHSHDHVEYLKTLAALNEVIIRYKDSSVTVNLNITSSMELEFDRTIDRLQG</sequence>
<proteinExistence type="predicted"/>
<dbReference type="AlphaFoldDB" id="A0A6J8E7N8"/>
<protein>
    <submittedName>
        <fullName evidence="2">Uncharacterized protein</fullName>
    </submittedName>
</protein>
<name>A0A6J8E7N8_MYTCO</name>
<organism evidence="2 3">
    <name type="scientific">Mytilus coruscus</name>
    <name type="common">Sea mussel</name>
    <dbReference type="NCBI Taxonomy" id="42192"/>
    <lineage>
        <taxon>Eukaryota</taxon>
        <taxon>Metazoa</taxon>
        <taxon>Spiralia</taxon>
        <taxon>Lophotrochozoa</taxon>
        <taxon>Mollusca</taxon>
        <taxon>Bivalvia</taxon>
        <taxon>Autobranchia</taxon>
        <taxon>Pteriomorphia</taxon>
        <taxon>Mytilida</taxon>
        <taxon>Mytiloidea</taxon>
        <taxon>Mytilidae</taxon>
        <taxon>Mytilinae</taxon>
        <taxon>Mytilus</taxon>
    </lineage>
</organism>
<dbReference type="Proteomes" id="UP000507470">
    <property type="component" value="Unassembled WGS sequence"/>
</dbReference>
<feature type="signal peptide" evidence="1">
    <location>
        <begin position="1"/>
        <end position="25"/>
    </location>
</feature>
<evidence type="ECO:0000313" key="3">
    <source>
        <dbReference type="Proteomes" id="UP000507470"/>
    </source>
</evidence>
<keyword evidence="3" id="KW-1185">Reference proteome</keyword>
<dbReference type="OrthoDB" id="6146532at2759"/>
<keyword evidence="1" id="KW-0732">Signal</keyword>
<gene>
    <name evidence="2" type="ORF">MCOR_49332</name>
</gene>
<dbReference type="EMBL" id="CACVKT020008681">
    <property type="protein sequence ID" value="CAC5416744.1"/>
    <property type="molecule type" value="Genomic_DNA"/>
</dbReference>
<feature type="chain" id="PRO_5026856918" evidence="1">
    <location>
        <begin position="26"/>
        <end position="507"/>
    </location>
</feature>